<feature type="transmembrane region" description="Helical" evidence="7">
    <location>
        <begin position="173"/>
        <end position="198"/>
    </location>
</feature>
<evidence type="ECO:0000256" key="5">
    <source>
        <dbReference type="ARBA" id="ARBA00022989"/>
    </source>
</evidence>
<name>A0A345XPV6_9ACTN</name>
<feature type="transmembrane region" description="Helical" evidence="7">
    <location>
        <begin position="247"/>
        <end position="265"/>
    </location>
</feature>
<keyword evidence="6 7" id="KW-0472">Membrane</keyword>
<feature type="transmembrane region" description="Helical" evidence="7">
    <location>
        <begin position="141"/>
        <end position="167"/>
    </location>
</feature>
<evidence type="ECO:0000313" key="10">
    <source>
        <dbReference type="Proteomes" id="UP000254425"/>
    </source>
</evidence>
<dbReference type="EMBL" id="CP031320">
    <property type="protein sequence ID" value="AXK33672.1"/>
    <property type="molecule type" value="Genomic_DNA"/>
</dbReference>
<feature type="domain" description="TRAP C4-dicarboxylate transport system permease DctM subunit" evidence="8">
    <location>
        <begin position="11"/>
        <end position="422"/>
    </location>
</feature>
<dbReference type="KEGG" id="sarm:DVA86_14425"/>
<dbReference type="AlphaFoldDB" id="A0A345XPV6"/>
<feature type="transmembrane region" description="Helical" evidence="7">
    <location>
        <begin position="373"/>
        <end position="391"/>
    </location>
</feature>
<dbReference type="PANTHER" id="PTHR33362:SF5">
    <property type="entry name" value="C4-DICARBOXYLATE TRAP TRANSPORTER LARGE PERMEASE PROTEIN DCTM"/>
    <property type="match status" value="1"/>
</dbReference>
<accession>A0A345XPV6</accession>
<proteinExistence type="predicted"/>
<feature type="transmembrane region" description="Helical" evidence="7">
    <location>
        <begin position="6"/>
        <end position="39"/>
    </location>
</feature>
<keyword evidence="2" id="KW-1003">Cell membrane</keyword>
<dbReference type="RefSeq" id="WP_208878667.1">
    <property type="nucleotide sequence ID" value="NZ_CP031320.1"/>
</dbReference>
<dbReference type="Proteomes" id="UP000254425">
    <property type="component" value="Chromosome"/>
</dbReference>
<evidence type="ECO:0000256" key="1">
    <source>
        <dbReference type="ARBA" id="ARBA00004429"/>
    </source>
</evidence>
<dbReference type="InterPro" id="IPR010656">
    <property type="entry name" value="DctM"/>
</dbReference>
<sequence>MVTAGILVGLLGLALLLVIGTPAGLAMLIAGTGGLLTVYGPDAALMYVGTSMYREAANFVLLAIPLFLFMGALGSQGGLWERLFAWAYALVGRIGGGLGMAIVGAGAVLGAASGSSTANAAALGKVAIKESQRYGYERRTVLACIASSATVAVMIPPSITLIVYALLTETSVARLFAAGIVPGLVTCVALIGVVAVLARLRPESLPKGPRFTVREQLSRTREVAPIVGVIGLVIIGIYVGLYTPTEAAAVGVLGIGVLAALLGKLRMPQLFAAAREAAETTGMIFLIIVGAFVFGRFMSATQIPQDFTDAVSGLPLGPYPTLVILLCVYVVLGAFMDQLAIQVLTIPIVFPLIETFGFDPYWFAIIFVKTVEIGLLTPPLGLNVFVIAGLAKVPVQEGFRGIWPFLIADAALLAVLVAVPEITLWLPDLLLGAG</sequence>
<dbReference type="InterPro" id="IPR004681">
    <property type="entry name" value="TRAP_DctM"/>
</dbReference>
<evidence type="ECO:0000256" key="3">
    <source>
        <dbReference type="ARBA" id="ARBA00022519"/>
    </source>
</evidence>
<reference evidence="9 10" key="1">
    <citation type="submission" date="2018-07" db="EMBL/GenBank/DDBJ databases">
        <title>Draft genome of the type strain Streptomyces armeniacus ATCC 15676.</title>
        <authorList>
            <person name="Labana P."/>
            <person name="Gosse J.T."/>
            <person name="Boddy C.N."/>
        </authorList>
    </citation>
    <scope>NUCLEOTIDE SEQUENCE [LARGE SCALE GENOMIC DNA]</scope>
    <source>
        <strain evidence="9 10">ATCC 15676</strain>
    </source>
</reference>
<gene>
    <name evidence="9" type="ORF">DVA86_14425</name>
</gene>
<organism evidence="9 10">
    <name type="scientific">Streptomyces armeniacus</name>
    <dbReference type="NCBI Taxonomy" id="83291"/>
    <lineage>
        <taxon>Bacteria</taxon>
        <taxon>Bacillati</taxon>
        <taxon>Actinomycetota</taxon>
        <taxon>Actinomycetes</taxon>
        <taxon>Kitasatosporales</taxon>
        <taxon>Streptomycetaceae</taxon>
        <taxon>Streptomyces</taxon>
    </lineage>
</organism>
<dbReference type="NCBIfam" id="TIGR00786">
    <property type="entry name" value="dctM"/>
    <property type="match status" value="1"/>
</dbReference>
<dbReference type="GO" id="GO:0022857">
    <property type="term" value="F:transmembrane transporter activity"/>
    <property type="evidence" value="ECO:0007669"/>
    <property type="project" value="TreeGrafter"/>
</dbReference>
<feature type="transmembrane region" description="Helical" evidence="7">
    <location>
        <begin position="59"/>
        <end position="79"/>
    </location>
</feature>
<evidence type="ECO:0000256" key="2">
    <source>
        <dbReference type="ARBA" id="ARBA00022475"/>
    </source>
</evidence>
<dbReference type="GO" id="GO:0005886">
    <property type="term" value="C:plasma membrane"/>
    <property type="evidence" value="ECO:0007669"/>
    <property type="project" value="UniProtKB-SubCell"/>
</dbReference>
<dbReference type="PIRSF" id="PIRSF006066">
    <property type="entry name" value="HI0050"/>
    <property type="match status" value="1"/>
</dbReference>
<evidence type="ECO:0000313" key="9">
    <source>
        <dbReference type="EMBL" id="AXK33672.1"/>
    </source>
</evidence>
<protein>
    <submittedName>
        <fullName evidence="9">TRAP transporter large permease</fullName>
    </submittedName>
</protein>
<keyword evidence="5 7" id="KW-1133">Transmembrane helix</keyword>
<feature type="transmembrane region" description="Helical" evidence="7">
    <location>
        <begin position="318"/>
        <end position="336"/>
    </location>
</feature>
<evidence type="ECO:0000259" key="8">
    <source>
        <dbReference type="Pfam" id="PF06808"/>
    </source>
</evidence>
<feature type="transmembrane region" description="Helical" evidence="7">
    <location>
        <begin position="85"/>
        <end position="109"/>
    </location>
</feature>
<keyword evidence="10" id="KW-1185">Reference proteome</keyword>
<feature type="transmembrane region" description="Helical" evidence="7">
    <location>
        <begin position="223"/>
        <end position="241"/>
    </location>
</feature>
<evidence type="ECO:0000256" key="7">
    <source>
        <dbReference type="SAM" id="Phobius"/>
    </source>
</evidence>
<feature type="transmembrane region" description="Helical" evidence="7">
    <location>
        <begin position="403"/>
        <end position="426"/>
    </location>
</feature>
<dbReference type="PANTHER" id="PTHR33362">
    <property type="entry name" value="SIALIC ACID TRAP TRANSPORTER PERMEASE PROTEIN SIAT-RELATED"/>
    <property type="match status" value="1"/>
</dbReference>
<dbReference type="Pfam" id="PF06808">
    <property type="entry name" value="DctM"/>
    <property type="match status" value="1"/>
</dbReference>
<comment type="subcellular location">
    <subcellularLocation>
        <location evidence="1">Cell inner membrane</location>
        <topology evidence="1">Multi-pass membrane protein</topology>
    </subcellularLocation>
</comment>
<evidence type="ECO:0000256" key="6">
    <source>
        <dbReference type="ARBA" id="ARBA00023136"/>
    </source>
</evidence>
<keyword evidence="4 7" id="KW-0812">Transmembrane</keyword>
<keyword evidence="3" id="KW-0997">Cell inner membrane</keyword>
<evidence type="ECO:0000256" key="4">
    <source>
        <dbReference type="ARBA" id="ARBA00022692"/>
    </source>
</evidence>
<feature type="transmembrane region" description="Helical" evidence="7">
    <location>
        <begin position="277"/>
        <end position="298"/>
    </location>
</feature>